<dbReference type="GO" id="GO:0009570">
    <property type="term" value="C:chloroplast stroma"/>
    <property type="evidence" value="ECO:0007669"/>
    <property type="project" value="UniProtKB-SubCell"/>
</dbReference>
<dbReference type="GeneID" id="37505589"/>
<sequence>MPLGIPLVPITFPLERDRTFPPERDRDDENESVVWIDLYDALYESKLLFLCRDIDTEVTNHLVALFMYLNGHETSTDFTLFINSPGGWVVSGMSIFNVMQAVTSDVRTICVGMAASMASFLLATGNSFKRFAFPHARIMIHQPHAHFSNDDYDDDYDDDDYGDDDYGDVDYGDDDDAAPMDDLESLLSEVDELAVLQETIACIYAKKTGQPLETILEDLERDFYMSATEAQAYGIIDVVGKARSKK</sequence>
<evidence type="ECO:0000256" key="6">
    <source>
        <dbReference type="HAMAP-Rule" id="MF_00444"/>
    </source>
</evidence>
<dbReference type="GO" id="GO:0051117">
    <property type="term" value="F:ATPase binding"/>
    <property type="evidence" value="ECO:0007669"/>
    <property type="project" value="TreeGrafter"/>
</dbReference>
<evidence type="ECO:0000256" key="5">
    <source>
        <dbReference type="ARBA" id="ARBA00034021"/>
    </source>
</evidence>
<comment type="subunit">
    <text evidence="6">Component of the chloroplastic Clp protease core complex.</text>
</comment>
<evidence type="ECO:0000313" key="11">
    <source>
        <dbReference type="EMBL" id="AXB37376.1"/>
    </source>
</evidence>
<dbReference type="PANTHER" id="PTHR10381:SF73">
    <property type="entry name" value="ATP-DEPENDENT CLP PROTEASE PROTEOLYTIC SUBUNIT"/>
    <property type="match status" value="1"/>
</dbReference>
<proteinExistence type="inferred from homology"/>
<dbReference type="InterPro" id="IPR033135">
    <property type="entry name" value="ClpP_His_AS"/>
</dbReference>
<keyword evidence="2 6" id="KW-0645">Protease</keyword>
<dbReference type="Gene3D" id="3.90.226.10">
    <property type="entry name" value="2-enoyl-CoA Hydratase, Chain A, domain 1"/>
    <property type="match status" value="1"/>
</dbReference>
<dbReference type="GeneID" id="37505569"/>
<dbReference type="SUPFAM" id="SSF52096">
    <property type="entry name" value="ClpP/crotonase"/>
    <property type="match status" value="1"/>
</dbReference>
<dbReference type="GO" id="GO:0009368">
    <property type="term" value="C:endopeptidase Clp complex"/>
    <property type="evidence" value="ECO:0007669"/>
    <property type="project" value="TreeGrafter"/>
</dbReference>
<geneLocation type="chloroplast" evidence="11"/>
<dbReference type="Pfam" id="PF00574">
    <property type="entry name" value="CLP_protease"/>
    <property type="match status" value="2"/>
</dbReference>
<comment type="similarity">
    <text evidence="1 6 10">Belongs to the peptidase S14 family.</text>
</comment>
<dbReference type="HAMAP" id="MF_00444">
    <property type="entry name" value="ClpP"/>
    <property type="match status" value="1"/>
</dbReference>
<dbReference type="InterPro" id="IPR029045">
    <property type="entry name" value="ClpP/crotonase-like_dom_sf"/>
</dbReference>
<dbReference type="RefSeq" id="YP_009500982.1">
    <property type="nucleotide sequence ID" value="NC_038119.1"/>
</dbReference>
<evidence type="ECO:0000256" key="9">
    <source>
        <dbReference type="RuleBase" id="RU000549"/>
    </source>
</evidence>
<evidence type="ECO:0000256" key="2">
    <source>
        <dbReference type="ARBA" id="ARBA00022670"/>
    </source>
</evidence>
<feature type="active site" evidence="6 8">
    <location>
        <position position="141"/>
    </location>
</feature>
<dbReference type="PRINTS" id="PR00127">
    <property type="entry name" value="CLPPROTEASEP"/>
</dbReference>
<dbReference type="CDD" id="cd07017">
    <property type="entry name" value="S14_ClpP_2"/>
    <property type="match status" value="1"/>
</dbReference>
<evidence type="ECO:0000256" key="1">
    <source>
        <dbReference type="ARBA" id="ARBA00007039"/>
    </source>
</evidence>
<name>A0A2Z5D4P3_PASAR</name>
<dbReference type="PROSITE" id="PS00381">
    <property type="entry name" value="CLP_PROTEASE_SER"/>
    <property type="match status" value="1"/>
</dbReference>
<dbReference type="PANTHER" id="PTHR10381">
    <property type="entry name" value="ATP-DEPENDENT CLP PROTEASE PROTEOLYTIC SUBUNIT"/>
    <property type="match status" value="1"/>
</dbReference>
<dbReference type="RefSeq" id="YP_009500938.1">
    <property type="nucleotide sequence ID" value="NC_038119.1"/>
</dbReference>
<comment type="catalytic activity">
    <reaction evidence="5 6 8">
        <text>Hydrolysis of proteins to small peptides in the presence of ATP and magnesium. alpha-casein is the usual test substrate. In the absence of ATP, only oligopeptides shorter than five residues are hydrolyzed (such as succinyl-Leu-Tyr-|-NHMec, and Leu-Tyr-Leu-|-Tyr-Trp, in which cleavage of the -Tyr-|-Leu- and -Tyr-|-Trp bonds also occurs).</text>
        <dbReference type="EC" id="3.4.21.92"/>
    </reaction>
</comment>
<protein>
    <recommendedName>
        <fullName evidence="6 10">ATP-dependent Clp protease proteolytic subunit</fullName>
        <ecNumber evidence="6 9">3.4.21.92</ecNumber>
    </recommendedName>
    <alternativeName>
        <fullName evidence="6">Endopeptidase Clp</fullName>
    </alternativeName>
</protein>
<keyword evidence="4 6" id="KW-0720">Serine protease</keyword>
<evidence type="ECO:0000256" key="10">
    <source>
        <dbReference type="RuleBase" id="RU003567"/>
    </source>
</evidence>
<dbReference type="AlphaFoldDB" id="A0A2Z5D4P3"/>
<reference evidence="11" key="1">
    <citation type="submission" date="2017-09" db="EMBL/GenBank/DDBJ databases">
        <title>Passiflora plastome sequencing reveals widespread homoplasy in genomic rearrangements.</title>
        <authorList>
            <person name="Rabah S.O."/>
            <person name="Shrestha B."/>
            <person name="Hajrah N.H."/>
            <person name="Sabir M.J."/>
            <person name="Alharby H.F."/>
            <person name="Alhebshi A.M."/>
            <person name="Sabir J.S.M."/>
            <person name="Gilbert L.E."/>
            <person name="Ruhlman T.A."/>
            <person name="Jansen R.K."/>
        </authorList>
    </citation>
    <scope>NUCLEOTIDE SEQUENCE</scope>
</reference>
<comment type="function">
    <text evidence="6">Cleaves peptides in various proteins in a process that requires ATP hydrolysis. Has a chymotrypsin-like activity. Plays a major role in the degradation of misfolded proteins.</text>
</comment>
<feature type="active site" description="Nucleophile" evidence="6">
    <location>
        <position position="116"/>
    </location>
</feature>
<organism evidence="11">
    <name type="scientific">Passiflora auriculata</name>
    <name type="common">Passion flower</name>
    <dbReference type="NCBI Taxonomy" id="196577"/>
    <lineage>
        <taxon>Eukaryota</taxon>
        <taxon>Viridiplantae</taxon>
        <taxon>Streptophyta</taxon>
        <taxon>Embryophyta</taxon>
        <taxon>Tracheophyta</taxon>
        <taxon>Spermatophyta</taxon>
        <taxon>Magnoliopsida</taxon>
        <taxon>eudicotyledons</taxon>
        <taxon>Gunneridae</taxon>
        <taxon>Pentapetalae</taxon>
        <taxon>rosids</taxon>
        <taxon>fabids</taxon>
        <taxon>Malpighiales</taxon>
        <taxon>Passifloraceae</taxon>
        <taxon>Passiflora</taxon>
    </lineage>
</organism>
<evidence type="ECO:0000256" key="4">
    <source>
        <dbReference type="ARBA" id="ARBA00022825"/>
    </source>
</evidence>
<dbReference type="EMBL" id="MF807935">
    <property type="protein sequence ID" value="AXB37376.1"/>
    <property type="molecule type" value="Genomic_DNA"/>
</dbReference>
<keyword evidence="11" id="KW-0150">Chloroplast</keyword>
<dbReference type="EC" id="3.4.21.92" evidence="6 9"/>
<gene>
    <name evidence="6 11" type="primary">clpP</name>
</gene>
<dbReference type="InterPro" id="IPR023562">
    <property type="entry name" value="ClpP/TepA"/>
</dbReference>
<keyword evidence="11" id="KW-0934">Plastid</keyword>
<accession>A0A2Z5D4P3</accession>
<dbReference type="GO" id="GO:0004176">
    <property type="term" value="F:ATP-dependent peptidase activity"/>
    <property type="evidence" value="ECO:0007669"/>
    <property type="project" value="InterPro"/>
</dbReference>
<dbReference type="PROSITE" id="PS00382">
    <property type="entry name" value="CLP_PROTEASE_HIS"/>
    <property type="match status" value="1"/>
</dbReference>
<dbReference type="InterPro" id="IPR001907">
    <property type="entry name" value="ClpP"/>
</dbReference>
<dbReference type="EMBL" id="MF807935">
    <property type="protein sequence ID" value="AXB37330.1"/>
    <property type="molecule type" value="Genomic_DNA"/>
</dbReference>
<evidence type="ECO:0000256" key="3">
    <source>
        <dbReference type="ARBA" id="ARBA00022801"/>
    </source>
</evidence>
<evidence type="ECO:0000256" key="8">
    <source>
        <dbReference type="PROSITE-ProRule" id="PRU10086"/>
    </source>
</evidence>
<comment type="subcellular location">
    <subcellularLocation>
        <location evidence="6">Plastid</location>
        <location evidence="6">Chloroplast stroma</location>
    </subcellularLocation>
</comment>
<dbReference type="GO" id="GO:0004252">
    <property type="term" value="F:serine-type endopeptidase activity"/>
    <property type="evidence" value="ECO:0007669"/>
    <property type="project" value="UniProtKB-UniRule"/>
</dbReference>
<keyword evidence="3 6" id="KW-0378">Hydrolase</keyword>
<dbReference type="GO" id="GO:0006515">
    <property type="term" value="P:protein quality control for misfolded or incompletely synthesized proteins"/>
    <property type="evidence" value="ECO:0007669"/>
    <property type="project" value="TreeGrafter"/>
</dbReference>
<dbReference type="InterPro" id="IPR018215">
    <property type="entry name" value="ClpP_Ser_AS"/>
</dbReference>
<evidence type="ECO:0000256" key="7">
    <source>
        <dbReference type="PROSITE-ProRule" id="PRU10085"/>
    </source>
</evidence>
<feature type="active site" evidence="7">
    <location>
        <position position="116"/>
    </location>
</feature>